<organism evidence="1 2">
    <name type="scientific">Rhodovulum sulfidophilum</name>
    <name type="common">Rhodobacter sulfidophilus</name>
    <dbReference type="NCBI Taxonomy" id="35806"/>
    <lineage>
        <taxon>Bacteria</taxon>
        <taxon>Pseudomonadati</taxon>
        <taxon>Pseudomonadota</taxon>
        <taxon>Alphaproteobacteria</taxon>
        <taxon>Rhodobacterales</taxon>
        <taxon>Paracoccaceae</taxon>
        <taxon>Rhodovulum</taxon>
    </lineage>
</organism>
<evidence type="ECO:0000313" key="2">
    <source>
        <dbReference type="Proteomes" id="UP000249185"/>
    </source>
</evidence>
<protein>
    <submittedName>
        <fullName evidence="1">Uncharacterized protein</fullName>
    </submittedName>
</protein>
<dbReference type="Proteomes" id="UP000249185">
    <property type="component" value="Unassembled WGS sequence"/>
</dbReference>
<accession>A0A2W5N960</accession>
<reference evidence="1 2" key="1">
    <citation type="submission" date="2017-08" db="EMBL/GenBank/DDBJ databases">
        <title>Infants hospitalized years apart are colonized by the same room-sourced microbial strains.</title>
        <authorList>
            <person name="Brooks B."/>
            <person name="Olm M.R."/>
            <person name="Firek B.A."/>
            <person name="Baker R."/>
            <person name="Thomas B.C."/>
            <person name="Morowitz M.J."/>
            <person name="Banfield J.F."/>
        </authorList>
    </citation>
    <scope>NUCLEOTIDE SEQUENCE [LARGE SCALE GENOMIC DNA]</scope>
    <source>
        <strain evidence="1">S2_005_002_R2_34</strain>
    </source>
</reference>
<evidence type="ECO:0000313" key="1">
    <source>
        <dbReference type="EMBL" id="PZQ48819.1"/>
    </source>
</evidence>
<proteinExistence type="predicted"/>
<sequence>MPDGVSVHMNAFEGVDEPMRAIARDYEIRAREIRRAAKVFRETYLGMGTVVENLEARRAHERRSGSGLVREV</sequence>
<gene>
    <name evidence="1" type="ORF">DI556_13470</name>
</gene>
<name>A0A2W5N960_RHOSU</name>
<comment type="caution">
    <text evidence="1">The sequence shown here is derived from an EMBL/GenBank/DDBJ whole genome shotgun (WGS) entry which is preliminary data.</text>
</comment>
<dbReference type="AlphaFoldDB" id="A0A2W5N960"/>
<dbReference type="EMBL" id="QFPW01000010">
    <property type="protein sequence ID" value="PZQ48819.1"/>
    <property type="molecule type" value="Genomic_DNA"/>
</dbReference>